<dbReference type="Proteomes" id="UP000024635">
    <property type="component" value="Unassembled WGS sequence"/>
</dbReference>
<comment type="caution">
    <text evidence="1">The sequence shown here is derived from an EMBL/GenBank/DDBJ whole genome shotgun (WGS) entry which is preliminary data.</text>
</comment>
<dbReference type="AlphaFoldDB" id="A0A016T876"/>
<protein>
    <submittedName>
        <fullName evidence="1">Uncharacterized protein</fullName>
    </submittedName>
</protein>
<reference evidence="2" key="1">
    <citation type="journal article" date="2015" name="Nat. Genet.">
        <title>The genome and transcriptome of the zoonotic hookworm Ancylostoma ceylanicum identify infection-specific gene families.</title>
        <authorList>
            <person name="Schwarz E.M."/>
            <person name="Hu Y."/>
            <person name="Antoshechkin I."/>
            <person name="Miller M.M."/>
            <person name="Sternberg P.W."/>
            <person name="Aroian R.V."/>
        </authorList>
    </citation>
    <scope>NUCLEOTIDE SEQUENCE</scope>
    <source>
        <strain evidence="2">HY135</strain>
    </source>
</reference>
<evidence type="ECO:0000313" key="2">
    <source>
        <dbReference type="Proteomes" id="UP000024635"/>
    </source>
</evidence>
<dbReference type="EMBL" id="JARK01001463">
    <property type="protein sequence ID" value="EYB98882.1"/>
    <property type="molecule type" value="Genomic_DNA"/>
</dbReference>
<evidence type="ECO:0000313" key="1">
    <source>
        <dbReference type="EMBL" id="EYB98882.1"/>
    </source>
</evidence>
<gene>
    <name evidence="1" type="primary">Acey_s0127.g1398</name>
    <name evidence="1" type="ORF">Y032_0127g1398</name>
</gene>
<proteinExistence type="predicted"/>
<sequence length="114" mass="13716">MFPYTRVFFLLPRHTLFQKKEYGAIYTRCDVSAARIHLRKIFYEDRSTRHEFLNGKKRVRLSFDCDATGLYSSSWRRTRVSRTHLPTKRLVSSINCPYDFFQMVNQITLIETLR</sequence>
<name>A0A016T876_9BILA</name>
<organism evidence="1 2">
    <name type="scientific">Ancylostoma ceylanicum</name>
    <dbReference type="NCBI Taxonomy" id="53326"/>
    <lineage>
        <taxon>Eukaryota</taxon>
        <taxon>Metazoa</taxon>
        <taxon>Ecdysozoa</taxon>
        <taxon>Nematoda</taxon>
        <taxon>Chromadorea</taxon>
        <taxon>Rhabditida</taxon>
        <taxon>Rhabditina</taxon>
        <taxon>Rhabditomorpha</taxon>
        <taxon>Strongyloidea</taxon>
        <taxon>Ancylostomatidae</taxon>
        <taxon>Ancylostomatinae</taxon>
        <taxon>Ancylostoma</taxon>
    </lineage>
</organism>
<accession>A0A016T876</accession>
<keyword evidence="2" id="KW-1185">Reference proteome</keyword>